<dbReference type="Proteomes" id="UP000053707">
    <property type="component" value="Unassembled WGS sequence"/>
</dbReference>
<dbReference type="Gene3D" id="1.10.3450.10">
    <property type="entry name" value="TTHA0068-like"/>
    <property type="match status" value="1"/>
</dbReference>
<dbReference type="Pfam" id="PF03745">
    <property type="entry name" value="DUF309"/>
    <property type="match status" value="1"/>
</dbReference>
<dbReference type="PANTHER" id="PTHR34796">
    <property type="entry name" value="EXPRESSED PROTEIN"/>
    <property type="match status" value="1"/>
</dbReference>
<evidence type="ECO:0000256" key="1">
    <source>
        <dbReference type="SAM" id="MobiDB-lite"/>
    </source>
</evidence>
<keyword evidence="3" id="KW-1185">Reference proteome</keyword>
<dbReference type="InterPro" id="IPR005500">
    <property type="entry name" value="DUF309"/>
</dbReference>
<feature type="compositionally biased region" description="Basic and acidic residues" evidence="1">
    <location>
        <begin position="1"/>
        <end position="21"/>
    </location>
</feature>
<dbReference type="AlphaFoldDB" id="A0A101A6R3"/>
<proteinExistence type="predicted"/>
<evidence type="ECO:0000313" key="3">
    <source>
        <dbReference type="Proteomes" id="UP000053707"/>
    </source>
</evidence>
<sequence>MAERDRDDAGRPRNTRPRDALGRPLPHGSEGVERIPDDLDLPPTETLAYAQELIDDGMAFHAHEVLEAAWKNGPDAERTLWQSLAQLAVGITHIQRGNTKGALGVLGRARAGLADASVAHDVDVPGLVVYAESLIEDLEAGVTIAPQRLQPRLRSD</sequence>
<accession>A0A101A6R3</accession>
<gene>
    <name evidence="2" type="ORF">AU192_05095</name>
</gene>
<protein>
    <recommendedName>
        <fullName evidence="4">DUF309 domain-containing protein</fullName>
    </recommendedName>
</protein>
<dbReference type="SUPFAM" id="SSF140663">
    <property type="entry name" value="TTHA0068-like"/>
    <property type="match status" value="1"/>
</dbReference>
<reference evidence="2 3" key="1">
    <citation type="submission" date="2016-01" db="EMBL/GenBank/DDBJ databases">
        <authorList>
            <consortium name="TB Trials Study Group"/>
            <person name="Sutton G."/>
            <person name="Brinkac L."/>
            <person name="Sanka R."/>
            <person name="Adams M."/>
            <person name="Lau E.L."/>
            <person name="Macaden R."/>
            <person name="Grewal H.M.S."/>
        </authorList>
    </citation>
    <scope>NUCLEOTIDE SEQUENCE [LARGE SCALE GENOMIC DNA]</scope>
    <source>
        <strain evidence="2 3">IS-1744</strain>
    </source>
</reference>
<name>A0A101A6R3_9MYCO</name>
<dbReference type="InterPro" id="IPR023203">
    <property type="entry name" value="TTHA0068_sf"/>
</dbReference>
<organism evidence="2 3">
    <name type="scientific">Mycobacterium lehmannii</name>
    <dbReference type="NCBI Taxonomy" id="2048550"/>
    <lineage>
        <taxon>Bacteria</taxon>
        <taxon>Bacillati</taxon>
        <taxon>Actinomycetota</taxon>
        <taxon>Actinomycetes</taxon>
        <taxon>Mycobacteriales</taxon>
        <taxon>Mycobacteriaceae</taxon>
        <taxon>Mycobacterium</taxon>
    </lineage>
</organism>
<dbReference type="RefSeq" id="WP_064396335.1">
    <property type="nucleotide sequence ID" value="NZ_LQIR01000018.1"/>
</dbReference>
<evidence type="ECO:0000313" key="2">
    <source>
        <dbReference type="EMBL" id="KUI15865.1"/>
    </source>
</evidence>
<dbReference type="PANTHER" id="PTHR34796:SF1">
    <property type="entry name" value="EXPRESSED PROTEIN"/>
    <property type="match status" value="1"/>
</dbReference>
<comment type="caution">
    <text evidence="2">The sequence shown here is derived from an EMBL/GenBank/DDBJ whole genome shotgun (WGS) entry which is preliminary data.</text>
</comment>
<feature type="region of interest" description="Disordered" evidence="1">
    <location>
        <begin position="1"/>
        <end position="41"/>
    </location>
</feature>
<evidence type="ECO:0008006" key="4">
    <source>
        <dbReference type="Google" id="ProtNLM"/>
    </source>
</evidence>
<dbReference type="EMBL" id="LQIR01000018">
    <property type="protein sequence ID" value="KUI15865.1"/>
    <property type="molecule type" value="Genomic_DNA"/>
</dbReference>